<dbReference type="Gene3D" id="1.10.1660.10">
    <property type="match status" value="1"/>
</dbReference>
<accession>C9RDI0</accession>
<dbReference type="EMBL" id="CP001786">
    <property type="protein sequence ID" value="ACX53251.1"/>
    <property type="molecule type" value="Genomic_DNA"/>
</dbReference>
<evidence type="ECO:0000313" key="4">
    <source>
        <dbReference type="Proteomes" id="UP000002620"/>
    </source>
</evidence>
<keyword evidence="4" id="KW-1185">Reference proteome</keyword>
<dbReference type="Proteomes" id="UP000002620">
    <property type="component" value="Plasmid pADEG01"/>
</dbReference>
<keyword evidence="3" id="KW-0614">Plasmid</keyword>
<evidence type="ECO:0000313" key="3">
    <source>
        <dbReference type="EMBL" id="ACX53251.1"/>
    </source>
</evidence>
<feature type="domain" description="Helix-turn-helix" evidence="2">
    <location>
        <begin position="10"/>
        <end position="53"/>
    </location>
</feature>
<dbReference type="InterPro" id="IPR010093">
    <property type="entry name" value="SinI_DNA-bd"/>
</dbReference>
<dbReference type="NCBIfam" id="TIGR01764">
    <property type="entry name" value="excise"/>
    <property type="match status" value="1"/>
</dbReference>
<gene>
    <name evidence="3" type="ORF">Adeg_2175</name>
</gene>
<dbReference type="OrthoDB" id="2991292at2"/>
<name>C9RDI0_AMMDK</name>
<evidence type="ECO:0000259" key="2">
    <source>
        <dbReference type="Pfam" id="PF12728"/>
    </source>
</evidence>
<evidence type="ECO:0000256" key="1">
    <source>
        <dbReference type="SAM" id="Coils"/>
    </source>
</evidence>
<keyword evidence="1" id="KW-0175">Coiled coil</keyword>
<feature type="coiled-coil region" evidence="1">
    <location>
        <begin position="82"/>
        <end position="134"/>
    </location>
</feature>
<dbReference type="HOGENOM" id="CLU_1792897_0_0_9"/>
<dbReference type="SUPFAM" id="SSF46955">
    <property type="entry name" value="Putative DNA-binding domain"/>
    <property type="match status" value="1"/>
</dbReference>
<protein>
    <submittedName>
        <fullName evidence="3">DNA binding domain protein, excisionase family</fullName>
    </submittedName>
</protein>
<proteinExistence type="predicted"/>
<dbReference type="GO" id="GO:0003677">
    <property type="term" value="F:DNA binding"/>
    <property type="evidence" value="ECO:0007669"/>
    <property type="project" value="InterPro"/>
</dbReference>
<dbReference type="RefSeq" id="WP_012818256.1">
    <property type="nucleotide sequence ID" value="NC_013386.1"/>
</dbReference>
<organism evidence="3 4">
    <name type="scientific">Ammonifex degensii (strain DSM 10501 / KC4)</name>
    <dbReference type="NCBI Taxonomy" id="429009"/>
    <lineage>
        <taxon>Bacteria</taxon>
        <taxon>Bacillati</taxon>
        <taxon>Bacillota</taxon>
        <taxon>Clostridia</taxon>
        <taxon>Thermoanaerobacterales</taxon>
        <taxon>Thermoanaerobacteraceae</taxon>
        <taxon>Ammonifex</taxon>
    </lineage>
</organism>
<dbReference type="Pfam" id="PF12728">
    <property type="entry name" value="HTH_17"/>
    <property type="match status" value="1"/>
</dbReference>
<dbReference type="AlphaFoldDB" id="C9RDI0"/>
<dbReference type="InterPro" id="IPR041657">
    <property type="entry name" value="HTH_17"/>
</dbReference>
<dbReference type="InterPro" id="IPR009061">
    <property type="entry name" value="DNA-bd_dom_put_sf"/>
</dbReference>
<sequence>MDNDQGLPLKEAAQALGISEKTLRRWIRAGKIPARLVDGPFGQEYRIPREAVNTAQQVVDVVKVERPTDPGQLAMAVSSALSRALEERDRRFAEELAEIRQQLAELLEVQRRAAEREEERIRRLEEVLSELRSRRRRPWWKFWGR</sequence>
<dbReference type="KEGG" id="adg:Adeg_2175"/>
<reference evidence="3 4" key="1">
    <citation type="submission" date="2009-10" db="EMBL/GenBank/DDBJ databases">
        <title>Complete sequence of plasmid of Ammonifex degensii KC4.</title>
        <authorList>
            <consortium name="US DOE Joint Genome Institute"/>
            <person name="Kerfeld C."/>
            <person name="Goodner B."/>
            <person name="Huber H."/>
            <person name="Stetter K."/>
            <person name="Lucas S."/>
            <person name="Copeland A."/>
            <person name="Lapidus A."/>
            <person name="Glavina del Rio T."/>
            <person name="Dalin E."/>
            <person name="Tice H."/>
            <person name="Bruce D."/>
            <person name="Goodwin L."/>
            <person name="Pitluck S."/>
            <person name="Saunders E."/>
            <person name="Brettin T."/>
            <person name="Detter J.C."/>
            <person name="Han C."/>
            <person name="Larimer F."/>
            <person name="Land M."/>
            <person name="Hauser L."/>
            <person name="Kyrpides N."/>
            <person name="Ovchinnikova G."/>
            <person name="Richardson P."/>
        </authorList>
    </citation>
    <scope>NUCLEOTIDE SEQUENCE [LARGE SCALE GENOMIC DNA]</scope>
    <source>
        <strain evidence="4">DSM 10501 / KC4</strain>
        <plasmid evidence="3 4">pADEG01</plasmid>
    </source>
</reference>
<dbReference type="eggNOG" id="COG2452">
    <property type="taxonomic scope" value="Bacteria"/>
</dbReference>
<geneLocation type="plasmid" evidence="3 4">
    <name>pADEG01</name>
</geneLocation>